<organism evidence="3 4">
    <name type="scientific">Salinactinospora qingdaonensis</name>
    <dbReference type="NCBI Taxonomy" id="702744"/>
    <lineage>
        <taxon>Bacteria</taxon>
        <taxon>Bacillati</taxon>
        <taxon>Actinomycetota</taxon>
        <taxon>Actinomycetes</taxon>
        <taxon>Streptosporangiales</taxon>
        <taxon>Nocardiopsidaceae</taxon>
        <taxon>Salinactinospora</taxon>
    </lineage>
</organism>
<feature type="region of interest" description="Disordered" evidence="1">
    <location>
        <begin position="1"/>
        <end position="43"/>
    </location>
</feature>
<keyword evidence="2" id="KW-0812">Transmembrane</keyword>
<dbReference type="RefSeq" id="WP_344969376.1">
    <property type="nucleotide sequence ID" value="NZ_BAABDD010000006.1"/>
</dbReference>
<keyword evidence="2" id="KW-1133">Transmembrane helix</keyword>
<comment type="caution">
    <text evidence="3">The sequence shown here is derived from an EMBL/GenBank/DDBJ whole genome shotgun (WGS) entry which is preliminary data.</text>
</comment>
<feature type="transmembrane region" description="Helical" evidence="2">
    <location>
        <begin position="250"/>
        <end position="271"/>
    </location>
</feature>
<dbReference type="Proteomes" id="UP001500908">
    <property type="component" value="Unassembled WGS sequence"/>
</dbReference>
<sequence length="462" mass="50352">MNLLQRLRRPGRSLGRSESPGEQESSRLDWPQPAERPDPVDQSRPLYREFSRMSVARNIPLRLVRQRRSDIRGAIRALAAAARRVPASDTVAAPPASDAPKGGLPTWAMVPIDVFILVAEFGFYFVAWQLTGGALDTPLDWLTLLPQALLTPLLVLLTAWRLGPLLRSADHKRASLYDAPPVKNTAPGATDDTDEDTPPVTRPIRLSDIWYRAGPLSKFCLLLAGTATCILGGLAFFRAVALAAGGGSGLGGLAFLLSLIFVLVPAMAIAAHAQHNPDHPRDLLRVWSRRRAEKRAARHGDRWRHLLGIAQNIASESEYHHTSIDGEIADNRATVPKALGWQPPHPRPATSGEPARRGDDSVEEQLWRHIHSEHARLLDFPTAETLRTALGEVLTALAFYRPPDWRDKLGYPAEDTATAAAPTANGRVAANGHGPTPGTSALADLPDTNGTPARFPDDHPRE</sequence>
<feature type="compositionally biased region" description="Low complexity" evidence="1">
    <location>
        <begin position="420"/>
        <end position="430"/>
    </location>
</feature>
<reference evidence="4" key="1">
    <citation type="journal article" date="2019" name="Int. J. Syst. Evol. Microbiol.">
        <title>The Global Catalogue of Microorganisms (GCM) 10K type strain sequencing project: providing services to taxonomists for standard genome sequencing and annotation.</title>
        <authorList>
            <consortium name="The Broad Institute Genomics Platform"/>
            <consortium name="The Broad Institute Genome Sequencing Center for Infectious Disease"/>
            <person name="Wu L."/>
            <person name="Ma J."/>
        </authorList>
    </citation>
    <scope>NUCLEOTIDE SEQUENCE [LARGE SCALE GENOMIC DNA]</scope>
    <source>
        <strain evidence="4">JCM 17137</strain>
    </source>
</reference>
<protein>
    <submittedName>
        <fullName evidence="3">Uncharacterized protein</fullName>
    </submittedName>
</protein>
<gene>
    <name evidence="3" type="ORF">GCM10022402_17540</name>
</gene>
<feature type="transmembrane region" description="Helical" evidence="2">
    <location>
        <begin position="219"/>
        <end position="244"/>
    </location>
</feature>
<evidence type="ECO:0000313" key="3">
    <source>
        <dbReference type="EMBL" id="GAA3738113.1"/>
    </source>
</evidence>
<keyword evidence="2" id="KW-0472">Membrane</keyword>
<proteinExistence type="predicted"/>
<feature type="compositionally biased region" description="Basic and acidic residues" evidence="1">
    <location>
        <begin position="354"/>
        <end position="363"/>
    </location>
</feature>
<feature type="region of interest" description="Disordered" evidence="1">
    <location>
        <begin position="420"/>
        <end position="462"/>
    </location>
</feature>
<dbReference type="EMBL" id="BAABDD010000006">
    <property type="protein sequence ID" value="GAA3738113.1"/>
    <property type="molecule type" value="Genomic_DNA"/>
</dbReference>
<feature type="transmembrane region" description="Helical" evidence="2">
    <location>
        <begin position="107"/>
        <end position="129"/>
    </location>
</feature>
<feature type="region of interest" description="Disordered" evidence="1">
    <location>
        <begin position="337"/>
        <end position="363"/>
    </location>
</feature>
<evidence type="ECO:0000313" key="4">
    <source>
        <dbReference type="Proteomes" id="UP001500908"/>
    </source>
</evidence>
<name>A0ABP7FEW2_9ACTN</name>
<feature type="compositionally biased region" description="Basic residues" evidence="1">
    <location>
        <begin position="1"/>
        <end position="11"/>
    </location>
</feature>
<evidence type="ECO:0000256" key="1">
    <source>
        <dbReference type="SAM" id="MobiDB-lite"/>
    </source>
</evidence>
<keyword evidence="4" id="KW-1185">Reference proteome</keyword>
<accession>A0ABP7FEW2</accession>
<feature type="transmembrane region" description="Helical" evidence="2">
    <location>
        <begin position="141"/>
        <end position="163"/>
    </location>
</feature>
<feature type="compositionally biased region" description="Low complexity" evidence="1">
    <location>
        <begin position="12"/>
        <end position="22"/>
    </location>
</feature>
<evidence type="ECO:0000256" key="2">
    <source>
        <dbReference type="SAM" id="Phobius"/>
    </source>
</evidence>